<dbReference type="InterPro" id="IPR052995">
    <property type="entry name" value="LMW-PTP"/>
</dbReference>
<evidence type="ECO:0000256" key="2">
    <source>
        <dbReference type="ARBA" id="ARBA00022801"/>
    </source>
</evidence>
<dbReference type="CDD" id="cd16343">
    <property type="entry name" value="LMWPTP"/>
    <property type="match status" value="1"/>
</dbReference>
<feature type="active site" evidence="3">
    <location>
        <position position="15"/>
    </location>
</feature>
<dbReference type="EMBL" id="CAADFR010000038">
    <property type="protein sequence ID" value="VFK39415.1"/>
    <property type="molecule type" value="Genomic_DNA"/>
</dbReference>
<keyword evidence="2" id="KW-0378">Hydrolase</keyword>
<feature type="domain" description="Phosphotyrosine protein phosphatase I" evidence="4">
    <location>
        <begin position="3"/>
        <end position="154"/>
    </location>
</feature>
<evidence type="ECO:0000256" key="1">
    <source>
        <dbReference type="ARBA" id="ARBA00011063"/>
    </source>
</evidence>
<protein>
    <submittedName>
        <fullName evidence="5">Protein-tyrosine phosphatase</fullName>
    </submittedName>
</protein>
<dbReference type="AlphaFoldDB" id="A0A450YD48"/>
<gene>
    <name evidence="7" type="ORF">BECKSD772D_GA0070982_10287</name>
    <name evidence="6" type="ORF">BECKSD772E_GA0070983_100925</name>
    <name evidence="5" type="ORF">BECKSD772F_GA0070984_10388</name>
</gene>
<dbReference type="EMBL" id="CAADHB010000028">
    <property type="protein sequence ID" value="VFK78869.1"/>
    <property type="molecule type" value="Genomic_DNA"/>
</dbReference>
<dbReference type="PANTHER" id="PTHR47439:SF1">
    <property type="entry name" value="ACID PHOSPHATASE"/>
    <property type="match status" value="1"/>
</dbReference>
<name>A0A450YD48_9GAMM</name>
<dbReference type="GO" id="GO:0004725">
    <property type="term" value="F:protein tyrosine phosphatase activity"/>
    <property type="evidence" value="ECO:0007669"/>
    <property type="project" value="InterPro"/>
</dbReference>
<reference evidence="5" key="1">
    <citation type="submission" date="2019-02" db="EMBL/GenBank/DDBJ databases">
        <authorList>
            <person name="Gruber-Vodicka R. H."/>
            <person name="Seah K. B. B."/>
        </authorList>
    </citation>
    <scope>NUCLEOTIDE SEQUENCE</scope>
    <source>
        <strain evidence="7">BECK_S127</strain>
        <strain evidence="6">BECK_S1320</strain>
        <strain evidence="5">BECK_S1321</strain>
    </source>
</reference>
<dbReference type="InterPro" id="IPR017867">
    <property type="entry name" value="Tyr_phospatase_low_mol_wt"/>
</dbReference>
<feature type="active site" description="Proton donor" evidence="3">
    <location>
        <position position="128"/>
    </location>
</feature>
<dbReference type="Gene3D" id="3.40.50.2300">
    <property type="match status" value="1"/>
</dbReference>
<feature type="active site" description="Nucleophile" evidence="3">
    <location>
        <position position="9"/>
    </location>
</feature>
<dbReference type="EMBL" id="CAADFU010000009">
    <property type="protein sequence ID" value="VFK41062.1"/>
    <property type="molecule type" value="Genomic_DNA"/>
</dbReference>
<dbReference type="SUPFAM" id="SSF52788">
    <property type="entry name" value="Phosphotyrosine protein phosphatases I"/>
    <property type="match status" value="1"/>
</dbReference>
<dbReference type="PRINTS" id="PR00719">
    <property type="entry name" value="LMWPTPASE"/>
</dbReference>
<evidence type="ECO:0000313" key="5">
    <source>
        <dbReference type="EMBL" id="VFK39415.1"/>
    </source>
</evidence>
<dbReference type="Pfam" id="PF01451">
    <property type="entry name" value="LMWPc"/>
    <property type="match status" value="1"/>
</dbReference>
<evidence type="ECO:0000313" key="6">
    <source>
        <dbReference type="EMBL" id="VFK41062.1"/>
    </source>
</evidence>
<dbReference type="SMART" id="SM00226">
    <property type="entry name" value="LMWPc"/>
    <property type="match status" value="1"/>
</dbReference>
<dbReference type="InterPro" id="IPR036196">
    <property type="entry name" value="Ptyr_pPase_sf"/>
</dbReference>
<dbReference type="InterPro" id="IPR023485">
    <property type="entry name" value="Ptyr_pPase"/>
</dbReference>
<organism evidence="5">
    <name type="scientific">Candidatus Kentrum sp. SD</name>
    <dbReference type="NCBI Taxonomy" id="2126332"/>
    <lineage>
        <taxon>Bacteria</taxon>
        <taxon>Pseudomonadati</taxon>
        <taxon>Pseudomonadota</taxon>
        <taxon>Gammaproteobacteria</taxon>
        <taxon>Candidatus Kentrum</taxon>
    </lineage>
</organism>
<proteinExistence type="inferred from homology"/>
<sequence>MVTKILFVCLGNICRSKTAEGIMISLIEGSQLEGRIICDSAGIIDANVGLPPDARMSRHAALRGIELFGVARQFDPATDFDEFDHIVTMDEENHAHIRALAHFTPEYLSKLHKMTDFCRKTNAREVPDPYYGGEDGFEEALDILEDACSGFLEYLPQVAVRG</sequence>
<evidence type="ECO:0000256" key="3">
    <source>
        <dbReference type="PIRSR" id="PIRSR617867-1"/>
    </source>
</evidence>
<evidence type="ECO:0000313" key="7">
    <source>
        <dbReference type="EMBL" id="VFK78869.1"/>
    </source>
</evidence>
<comment type="similarity">
    <text evidence="1">Belongs to the low molecular weight phosphotyrosine protein phosphatase family.</text>
</comment>
<evidence type="ECO:0000259" key="4">
    <source>
        <dbReference type="SMART" id="SM00226"/>
    </source>
</evidence>
<dbReference type="PANTHER" id="PTHR47439">
    <property type="entry name" value="LOW MOLECULAR WEIGHT PHOSPHOTYROSINE PROTEIN PHOSPHATASE-RELATED"/>
    <property type="match status" value="1"/>
</dbReference>
<accession>A0A450YD48</accession>